<evidence type="ECO:0000313" key="3">
    <source>
        <dbReference type="Proteomes" id="UP001059596"/>
    </source>
</evidence>
<feature type="compositionally biased region" description="Polar residues" evidence="1">
    <location>
        <begin position="138"/>
        <end position="148"/>
    </location>
</feature>
<dbReference type="EMBL" id="JAMKOV010000002">
    <property type="protein sequence ID" value="KAI8043076.1"/>
    <property type="molecule type" value="Genomic_DNA"/>
</dbReference>
<evidence type="ECO:0000313" key="2">
    <source>
        <dbReference type="EMBL" id="KAI8043076.1"/>
    </source>
</evidence>
<dbReference type="Proteomes" id="UP001059596">
    <property type="component" value="Unassembled WGS sequence"/>
</dbReference>
<dbReference type="AlphaFoldDB" id="A0A9P9YU07"/>
<name>A0A9P9YU07_9MUSC</name>
<feature type="region of interest" description="Disordered" evidence="1">
    <location>
        <begin position="76"/>
        <end position="164"/>
    </location>
</feature>
<evidence type="ECO:0000256" key="1">
    <source>
        <dbReference type="SAM" id="MobiDB-lite"/>
    </source>
</evidence>
<proteinExistence type="predicted"/>
<gene>
    <name evidence="2" type="ORF">M5D96_004402</name>
</gene>
<sequence>MDKKKPSLLPYIMDLLSRQPHLFTSKEELIEGIRDVVLEEHITPFGTLQQAVDFSLDVGVSLGILSLTDERVRMPFNYRKGPSKKKLPAGTRISPQEGRRAIKQRMPKARPPKPLAKVVGKSPLCVPNSSPNPNPNPVQVQCTLSSAGRLSREPTPVTWQQETQ</sequence>
<comment type="caution">
    <text evidence="2">The sequence shown here is derived from an EMBL/GenBank/DDBJ whole genome shotgun (WGS) entry which is preliminary data.</text>
</comment>
<reference evidence="2" key="1">
    <citation type="journal article" date="2023" name="Genome Biol. Evol.">
        <title>Long-read-based Genome Assembly of Drosophila gunungcola Reveals Fewer Chemosensory Genes in Flower-breeding Species.</title>
        <authorList>
            <person name="Negi A."/>
            <person name="Liao B.Y."/>
            <person name="Yeh S.D."/>
        </authorList>
    </citation>
    <scope>NUCLEOTIDE SEQUENCE</scope>
    <source>
        <strain evidence="2">Sukarami</strain>
    </source>
</reference>
<feature type="compositionally biased region" description="Basic residues" evidence="1">
    <location>
        <begin position="101"/>
        <end position="111"/>
    </location>
</feature>
<accession>A0A9P9YU07</accession>
<keyword evidence="3" id="KW-1185">Reference proteome</keyword>
<organism evidence="2 3">
    <name type="scientific">Drosophila gunungcola</name>
    <name type="common">fruit fly</name>
    <dbReference type="NCBI Taxonomy" id="103775"/>
    <lineage>
        <taxon>Eukaryota</taxon>
        <taxon>Metazoa</taxon>
        <taxon>Ecdysozoa</taxon>
        <taxon>Arthropoda</taxon>
        <taxon>Hexapoda</taxon>
        <taxon>Insecta</taxon>
        <taxon>Pterygota</taxon>
        <taxon>Neoptera</taxon>
        <taxon>Endopterygota</taxon>
        <taxon>Diptera</taxon>
        <taxon>Brachycera</taxon>
        <taxon>Muscomorpha</taxon>
        <taxon>Ephydroidea</taxon>
        <taxon>Drosophilidae</taxon>
        <taxon>Drosophila</taxon>
        <taxon>Sophophora</taxon>
    </lineage>
</organism>
<protein>
    <submittedName>
        <fullName evidence="2">Uncharacterized protein</fullName>
    </submittedName>
</protein>